<keyword evidence="3" id="KW-1133">Transmembrane helix</keyword>
<dbReference type="InterPro" id="IPR024078">
    <property type="entry name" value="LmbE-like_dom_sf"/>
</dbReference>
<dbReference type="EC" id="3.5.1.89" evidence="2"/>
<comment type="caution">
    <text evidence="4">The sequence shown here is derived from an EMBL/GenBank/DDBJ whole genome shotgun (WGS) entry which is preliminary data.</text>
</comment>
<dbReference type="GO" id="GO:0005783">
    <property type="term" value="C:endoplasmic reticulum"/>
    <property type="evidence" value="ECO:0007669"/>
    <property type="project" value="TreeGrafter"/>
</dbReference>
<feature type="transmembrane region" description="Helical" evidence="3">
    <location>
        <begin position="99"/>
        <end position="119"/>
    </location>
</feature>
<dbReference type="InterPro" id="IPR003737">
    <property type="entry name" value="GlcNAc_PI_deacetylase-related"/>
</dbReference>
<keyword evidence="3" id="KW-0812">Transmembrane</keyword>
<dbReference type="Gene3D" id="3.40.50.10320">
    <property type="entry name" value="LmbE-like"/>
    <property type="match status" value="1"/>
</dbReference>
<name>A0A3L8D5M4_OOCBI</name>
<dbReference type="AlphaFoldDB" id="A0A3L8D5M4"/>
<dbReference type="SUPFAM" id="SSF102588">
    <property type="entry name" value="LmbE-like"/>
    <property type="match status" value="1"/>
</dbReference>
<evidence type="ECO:0000256" key="2">
    <source>
        <dbReference type="ARBA" id="ARBA00012176"/>
    </source>
</evidence>
<dbReference type="Pfam" id="PF02585">
    <property type="entry name" value="PIG-L"/>
    <property type="match status" value="1"/>
</dbReference>
<evidence type="ECO:0000256" key="3">
    <source>
        <dbReference type="SAM" id="Phobius"/>
    </source>
</evidence>
<dbReference type="Proteomes" id="UP000279307">
    <property type="component" value="Chromosome 12"/>
</dbReference>
<comment type="similarity">
    <text evidence="1">Belongs to the PIGL family.</text>
</comment>
<keyword evidence="3" id="KW-0472">Membrane</keyword>
<protein>
    <recommendedName>
        <fullName evidence="2">N-acetylglucosaminylphosphatidylinositol deacetylase</fullName>
        <ecNumber evidence="2">3.5.1.89</ecNumber>
    </recommendedName>
</protein>
<dbReference type="PANTHER" id="PTHR12993:SF11">
    <property type="entry name" value="N-ACETYLGLUCOSAMINYL-PHOSPHATIDYLINOSITOL DE-N-ACETYLASE"/>
    <property type="match status" value="1"/>
</dbReference>
<dbReference type="OrthoDB" id="440160at2759"/>
<reference evidence="4 5" key="1">
    <citation type="journal article" date="2018" name="Genome Res.">
        <title>The genomic architecture and molecular evolution of ant odorant receptors.</title>
        <authorList>
            <person name="McKenzie S.K."/>
            <person name="Kronauer D.J.C."/>
        </authorList>
    </citation>
    <scope>NUCLEOTIDE SEQUENCE [LARGE SCALE GENOMIC DNA]</scope>
    <source>
        <strain evidence="4">Clonal line C1</strain>
    </source>
</reference>
<evidence type="ECO:0000313" key="4">
    <source>
        <dbReference type="EMBL" id="RLU15700.1"/>
    </source>
</evidence>
<proteinExistence type="inferred from homology"/>
<gene>
    <name evidence="4" type="ORF">DMN91_011455</name>
</gene>
<organism evidence="4 5">
    <name type="scientific">Ooceraea biroi</name>
    <name type="common">Clonal raider ant</name>
    <name type="synonym">Cerapachys biroi</name>
    <dbReference type="NCBI Taxonomy" id="2015173"/>
    <lineage>
        <taxon>Eukaryota</taxon>
        <taxon>Metazoa</taxon>
        <taxon>Ecdysozoa</taxon>
        <taxon>Arthropoda</taxon>
        <taxon>Hexapoda</taxon>
        <taxon>Insecta</taxon>
        <taxon>Pterygota</taxon>
        <taxon>Neoptera</taxon>
        <taxon>Endopterygota</taxon>
        <taxon>Hymenoptera</taxon>
        <taxon>Apocrita</taxon>
        <taxon>Aculeata</taxon>
        <taxon>Formicoidea</taxon>
        <taxon>Formicidae</taxon>
        <taxon>Dorylinae</taxon>
        <taxon>Ooceraea</taxon>
    </lineage>
</organism>
<evidence type="ECO:0000256" key="1">
    <source>
        <dbReference type="ARBA" id="ARBA00006066"/>
    </source>
</evidence>
<feature type="transmembrane region" description="Helical" evidence="3">
    <location>
        <begin position="35"/>
        <end position="53"/>
    </location>
</feature>
<accession>A0A3L8D5M4</accession>
<sequence length="211" mass="23587">MMMTELEHARQYLSLQINEVVCWWWCYIREISWQLLIALVAYLCVCVFLYAVLKRVGHAAWQLPGPPGRLLLVTAHPDDEVMFFGPLVYWLARSKASEVYLLCLSMGTCLVITSVPATCSKIARLTIRRVPTGATNKLKPSTANAVSIEVHQCACRWGQKENRRAVGMYEGAGHPSSQCNDYYVSVPSVVAREHSNCSVSDVTAPLLCLHV</sequence>
<dbReference type="EMBL" id="QOIP01000012">
    <property type="protein sequence ID" value="RLU15700.1"/>
    <property type="molecule type" value="Genomic_DNA"/>
</dbReference>
<evidence type="ECO:0000313" key="5">
    <source>
        <dbReference type="Proteomes" id="UP000279307"/>
    </source>
</evidence>
<dbReference type="PANTHER" id="PTHR12993">
    <property type="entry name" value="N-ACETYLGLUCOSAMINYL-PHOSPHATIDYLINOSITOL DE-N-ACETYLASE-RELATED"/>
    <property type="match status" value="1"/>
</dbReference>
<dbReference type="GO" id="GO:0000225">
    <property type="term" value="F:N-acetylglucosaminylphosphatidylinositol deacetylase activity"/>
    <property type="evidence" value="ECO:0007669"/>
    <property type="project" value="UniProtKB-EC"/>
</dbReference>